<dbReference type="EMBL" id="GBXM01086886">
    <property type="protein sequence ID" value="JAH21691.1"/>
    <property type="molecule type" value="Transcribed_RNA"/>
</dbReference>
<reference evidence="1" key="1">
    <citation type="submission" date="2014-11" db="EMBL/GenBank/DDBJ databases">
        <authorList>
            <person name="Amaro Gonzalez C."/>
        </authorList>
    </citation>
    <scope>NUCLEOTIDE SEQUENCE</scope>
</reference>
<dbReference type="AlphaFoldDB" id="A0A0E9QXK6"/>
<organism evidence="1">
    <name type="scientific">Anguilla anguilla</name>
    <name type="common">European freshwater eel</name>
    <name type="synonym">Muraena anguilla</name>
    <dbReference type="NCBI Taxonomy" id="7936"/>
    <lineage>
        <taxon>Eukaryota</taxon>
        <taxon>Metazoa</taxon>
        <taxon>Chordata</taxon>
        <taxon>Craniata</taxon>
        <taxon>Vertebrata</taxon>
        <taxon>Euteleostomi</taxon>
        <taxon>Actinopterygii</taxon>
        <taxon>Neopterygii</taxon>
        <taxon>Teleostei</taxon>
        <taxon>Anguilliformes</taxon>
        <taxon>Anguillidae</taxon>
        <taxon>Anguilla</taxon>
    </lineage>
</organism>
<sequence length="38" mass="4138">MQDIITCMAKLSQLIGNDTSINSIKSSGGLNSFFFLNK</sequence>
<reference evidence="1" key="2">
    <citation type="journal article" date="2015" name="Fish Shellfish Immunol.">
        <title>Early steps in the European eel (Anguilla anguilla)-Vibrio vulnificus interaction in the gills: Role of the RtxA13 toxin.</title>
        <authorList>
            <person name="Callol A."/>
            <person name="Pajuelo D."/>
            <person name="Ebbesson L."/>
            <person name="Teles M."/>
            <person name="MacKenzie S."/>
            <person name="Amaro C."/>
        </authorList>
    </citation>
    <scope>NUCLEOTIDE SEQUENCE</scope>
</reference>
<protein>
    <submittedName>
        <fullName evidence="1">Uncharacterized protein</fullName>
    </submittedName>
</protein>
<name>A0A0E9QXK6_ANGAN</name>
<proteinExistence type="predicted"/>
<evidence type="ECO:0000313" key="1">
    <source>
        <dbReference type="EMBL" id="JAH21691.1"/>
    </source>
</evidence>
<accession>A0A0E9QXK6</accession>